<dbReference type="EMBL" id="SRPW01002303">
    <property type="protein sequence ID" value="KAG5993882.1"/>
    <property type="molecule type" value="Genomic_DNA"/>
</dbReference>
<evidence type="ECO:0000313" key="3">
    <source>
        <dbReference type="Proteomes" id="UP000748025"/>
    </source>
</evidence>
<evidence type="ECO:0000256" key="1">
    <source>
        <dbReference type="SAM" id="MobiDB-lite"/>
    </source>
</evidence>
<reference evidence="2" key="1">
    <citation type="journal article" date="2020" name="bioRxiv">
        <title>Whole genome comparisons of ergot fungi reveals the divergence and evolution of species within the genus Claviceps are the result of varying mechanisms driving genome evolution and host range expansion.</title>
        <authorList>
            <person name="Wyka S.A."/>
            <person name="Mondo S.J."/>
            <person name="Liu M."/>
            <person name="Dettman J."/>
            <person name="Nalam V."/>
            <person name="Broders K.D."/>
        </authorList>
    </citation>
    <scope>NUCLEOTIDE SEQUENCE</scope>
    <source>
        <strain evidence="2">CCC 602</strain>
    </source>
</reference>
<name>A0A9P7N4U6_9HYPO</name>
<comment type="caution">
    <text evidence="2">The sequence shown here is derived from an EMBL/GenBank/DDBJ whole genome shotgun (WGS) entry which is preliminary data.</text>
</comment>
<accession>A0A9P7N4U6</accession>
<organism evidence="2 3">
    <name type="scientific">Claviceps pusilla</name>
    <dbReference type="NCBI Taxonomy" id="123648"/>
    <lineage>
        <taxon>Eukaryota</taxon>
        <taxon>Fungi</taxon>
        <taxon>Dikarya</taxon>
        <taxon>Ascomycota</taxon>
        <taxon>Pezizomycotina</taxon>
        <taxon>Sordariomycetes</taxon>
        <taxon>Hypocreomycetidae</taxon>
        <taxon>Hypocreales</taxon>
        <taxon>Clavicipitaceae</taxon>
        <taxon>Claviceps</taxon>
    </lineage>
</organism>
<keyword evidence="3" id="KW-1185">Reference proteome</keyword>
<protein>
    <submittedName>
        <fullName evidence="2">Uncharacterized protein</fullName>
    </submittedName>
</protein>
<evidence type="ECO:0000313" key="2">
    <source>
        <dbReference type="EMBL" id="KAG5993882.1"/>
    </source>
</evidence>
<sequence>LEAVVVLGAVIETRTEPNTTSQIAKTIVYNRYSNGSNTDRNSDQAKETKRQRDRGDVKNRKPYWLQSEQNLIVSVQDKPESAVPRIPAVEGVLDSDLMFSLSPSWHTRSLVSGDIVAKAKLRMRSRLTTINGAGNGNMRIRELEESSSKPWSAAHCHQQAAFLVGTADGHGALLSIDNQGWWFQENTTERGISSYEEPTVIPDPKLL</sequence>
<feature type="non-terminal residue" evidence="2">
    <location>
        <position position="207"/>
    </location>
</feature>
<gene>
    <name evidence="2" type="ORF">E4U43_003371</name>
</gene>
<feature type="compositionally biased region" description="Basic and acidic residues" evidence="1">
    <location>
        <begin position="40"/>
        <end position="59"/>
    </location>
</feature>
<dbReference type="AlphaFoldDB" id="A0A9P7N4U6"/>
<dbReference type="Proteomes" id="UP000748025">
    <property type="component" value="Unassembled WGS sequence"/>
</dbReference>
<feature type="region of interest" description="Disordered" evidence="1">
    <location>
        <begin position="32"/>
        <end position="60"/>
    </location>
</feature>
<proteinExistence type="predicted"/>